<feature type="transmembrane region" description="Helical" evidence="7">
    <location>
        <begin position="482"/>
        <end position="503"/>
    </location>
</feature>
<keyword evidence="4 7" id="KW-1133">Transmembrane helix</keyword>
<feature type="transmembrane region" description="Helical" evidence="7">
    <location>
        <begin position="336"/>
        <end position="356"/>
    </location>
</feature>
<evidence type="ECO:0000313" key="9">
    <source>
        <dbReference type="Proteomes" id="UP001408356"/>
    </source>
</evidence>
<feature type="transmembrane region" description="Helical" evidence="7">
    <location>
        <begin position="204"/>
        <end position="222"/>
    </location>
</feature>
<feature type="region of interest" description="Disordered" evidence="6">
    <location>
        <begin position="535"/>
        <end position="555"/>
    </location>
</feature>
<feature type="transmembrane region" description="Helical" evidence="7">
    <location>
        <begin position="385"/>
        <end position="405"/>
    </location>
</feature>
<dbReference type="PIRSF" id="PIRSF006060">
    <property type="entry name" value="AA_transporter"/>
    <property type="match status" value="1"/>
</dbReference>
<keyword evidence="2" id="KW-0813">Transport</keyword>
<comment type="subcellular location">
    <subcellularLocation>
        <location evidence="1">Membrane</location>
        <topology evidence="1">Multi-pass membrane protein</topology>
    </subcellularLocation>
</comment>
<keyword evidence="3 7" id="KW-0812">Transmembrane</keyword>
<feature type="transmembrane region" description="Helical" evidence="7">
    <location>
        <begin position="42"/>
        <end position="61"/>
    </location>
</feature>
<organism evidence="8 9">
    <name type="scientific">Seiridium unicorne</name>
    <dbReference type="NCBI Taxonomy" id="138068"/>
    <lineage>
        <taxon>Eukaryota</taxon>
        <taxon>Fungi</taxon>
        <taxon>Dikarya</taxon>
        <taxon>Ascomycota</taxon>
        <taxon>Pezizomycotina</taxon>
        <taxon>Sordariomycetes</taxon>
        <taxon>Xylariomycetidae</taxon>
        <taxon>Amphisphaeriales</taxon>
        <taxon>Sporocadaceae</taxon>
        <taxon>Seiridium</taxon>
    </lineage>
</organism>
<sequence length="555" mass="59371">MSDGKAEKKPELGGLDDETIAAVEGGVQINAAGHRDQLKRQYNLVGLAGIALTVDNAWAALGSSISVSIADAGAANGGPTGLIYGLIVAVFYYSFIGLSLAELASSVPTAGGVYHWATIAAGPKWGRSVGFFVGWINFYGWLFDLAALVQIASNIVVQMYATYHADYVGEPWHVYVAYVLILWLSTAVVIFANRLVPYTQHVGMFFVIIGGIVTIIVVAAMPKQHASSTFVWNSFDENNVTGWAGGVAFLTGVLNGAFTVGTPDAVTHMAEELPQPRKDLPKAIGLQIGLGGLYAFVFAIVIGYAITDINALLGNSNNYPLATIYSQATGSDGATFGLLFILLLSTLCCCVGTVLTDSRIYWALARDNAVPFSNLFGKVNERLSCPIYSTLFVAVVTTGLGAIPLGSPTAFVNLTGSFIVLTTVSYAIPFVANMITGRKYFPAGPFHLGKPGFFINGLAVLFIVFFDIFFCFPYAYPTDPESMNYNSVILVGVVALSAIWWLLHGIRNYPGPKVMHLYIHDDSAPLNQTGILEKPHAPNESLPEKTVLENGDQSA</sequence>
<keyword evidence="5 7" id="KW-0472">Membrane</keyword>
<evidence type="ECO:0000256" key="4">
    <source>
        <dbReference type="ARBA" id="ARBA00022989"/>
    </source>
</evidence>
<evidence type="ECO:0000256" key="5">
    <source>
        <dbReference type="ARBA" id="ARBA00023136"/>
    </source>
</evidence>
<dbReference type="Pfam" id="PF13520">
    <property type="entry name" value="AA_permease_2"/>
    <property type="match status" value="1"/>
</dbReference>
<feature type="compositionally biased region" description="Basic and acidic residues" evidence="6">
    <location>
        <begin position="535"/>
        <end position="547"/>
    </location>
</feature>
<evidence type="ECO:0000256" key="2">
    <source>
        <dbReference type="ARBA" id="ARBA00022448"/>
    </source>
</evidence>
<name>A0ABR2VFB7_9PEZI</name>
<dbReference type="Proteomes" id="UP001408356">
    <property type="component" value="Unassembled WGS sequence"/>
</dbReference>
<dbReference type="PANTHER" id="PTHR45649">
    <property type="entry name" value="AMINO-ACID PERMEASE BAT1"/>
    <property type="match status" value="1"/>
</dbReference>
<dbReference type="Gene3D" id="1.20.1740.10">
    <property type="entry name" value="Amino acid/polyamine transporter I"/>
    <property type="match status" value="1"/>
</dbReference>
<feature type="transmembrane region" description="Helical" evidence="7">
    <location>
        <begin position="453"/>
        <end position="476"/>
    </location>
</feature>
<evidence type="ECO:0000256" key="1">
    <source>
        <dbReference type="ARBA" id="ARBA00004141"/>
    </source>
</evidence>
<keyword evidence="9" id="KW-1185">Reference proteome</keyword>
<evidence type="ECO:0000256" key="6">
    <source>
        <dbReference type="SAM" id="MobiDB-lite"/>
    </source>
</evidence>
<evidence type="ECO:0000256" key="3">
    <source>
        <dbReference type="ARBA" id="ARBA00022692"/>
    </source>
</evidence>
<dbReference type="InterPro" id="IPR002293">
    <property type="entry name" value="AA/rel_permease1"/>
</dbReference>
<dbReference type="PANTHER" id="PTHR45649:SF27">
    <property type="entry name" value="CHOLINE TRANSPORTER (EUROFUNG)"/>
    <property type="match status" value="1"/>
</dbReference>
<feature type="transmembrane region" description="Helical" evidence="7">
    <location>
        <begin position="283"/>
        <end position="306"/>
    </location>
</feature>
<proteinExistence type="predicted"/>
<reference evidence="8 9" key="1">
    <citation type="journal article" date="2024" name="J. Plant Pathol.">
        <title>Sequence and assembly of the genome of Seiridium unicorne, isolate CBS 538.82, causal agent of cypress canker disease.</title>
        <authorList>
            <person name="Scali E."/>
            <person name="Rocca G.D."/>
            <person name="Danti R."/>
            <person name="Garbelotto M."/>
            <person name="Barberini S."/>
            <person name="Baroncelli R."/>
            <person name="Emiliani G."/>
        </authorList>
    </citation>
    <scope>NUCLEOTIDE SEQUENCE [LARGE SCALE GENOMIC DNA]</scope>
    <source>
        <strain evidence="8 9">BM-138-508</strain>
    </source>
</reference>
<feature type="transmembrane region" description="Helical" evidence="7">
    <location>
        <begin position="129"/>
        <end position="152"/>
    </location>
</feature>
<protein>
    <submittedName>
        <fullName evidence="8">Choline transport protein</fullName>
    </submittedName>
</protein>
<gene>
    <name evidence="8" type="ORF">SUNI508_12962</name>
</gene>
<feature type="transmembrane region" description="Helical" evidence="7">
    <location>
        <begin position="242"/>
        <end position="262"/>
    </location>
</feature>
<feature type="transmembrane region" description="Helical" evidence="7">
    <location>
        <begin position="411"/>
        <end position="432"/>
    </location>
</feature>
<evidence type="ECO:0000256" key="7">
    <source>
        <dbReference type="SAM" id="Phobius"/>
    </source>
</evidence>
<feature type="transmembrane region" description="Helical" evidence="7">
    <location>
        <begin position="81"/>
        <end position="101"/>
    </location>
</feature>
<accession>A0ABR2VFB7</accession>
<comment type="caution">
    <text evidence="8">The sequence shown here is derived from an EMBL/GenBank/DDBJ whole genome shotgun (WGS) entry which is preliminary data.</text>
</comment>
<evidence type="ECO:0000313" key="8">
    <source>
        <dbReference type="EMBL" id="KAK9425506.1"/>
    </source>
</evidence>
<dbReference type="EMBL" id="JARVKF010000015">
    <property type="protein sequence ID" value="KAK9425506.1"/>
    <property type="molecule type" value="Genomic_DNA"/>
</dbReference>
<feature type="transmembrane region" description="Helical" evidence="7">
    <location>
        <begin position="172"/>
        <end position="192"/>
    </location>
</feature>